<sequence>MERYFAKSSSMENGGTHQQLLTFASLSLATLKISGKRILGGTSPHQGSCQNPSGCTITNFKAKSRTKVNPAPGDVLPHQPTPRGYLLPPEIQPYFATINLLHKWSGSVLNLQSHLPIRGLIKQP</sequence>
<dbReference type="Proteomes" id="UP000233551">
    <property type="component" value="Unassembled WGS sequence"/>
</dbReference>
<proteinExistence type="predicted"/>
<comment type="caution">
    <text evidence="1">The sequence shown here is derived from an EMBL/GenBank/DDBJ whole genome shotgun (WGS) entry which is preliminary data.</text>
</comment>
<protein>
    <submittedName>
        <fullName evidence="1">Uncharacterized protein</fullName>
    </submittedName>
</protein>
<reference evidence="1 2" key="1">
    <citation type="submission" date="2017-11" db="EMBL/GenBank/DDBJ databases">
        <title>De-novo sequencing of pomegranate (Punica granatum L.) genome.</title>
        <authorList>
            <person name="Akparov Z."/>
            <person name="Amiraslanov A."/>
            <person name="Hajiyeva S."/>
            <person name="Abbasov M."/>
            <person name="Kaur K."/>
            <person name="Hamwieh A."/>
            <person name="Solovyev V."/>
            <person name="Salamov A."/>
            <person name="Braich B."/>
            <person name="Kosarev P."/>
            <person name="Mahmoud A."/>
            <person name="Hajiyev E."/>
            <person name="Babayeva S."/>
            <person name="Izzatullayeva V."/>
            <person name="Mammadov A."/>
            <person name="Mammadov A."/>
            <person name="Sharifova S."/>
            <person name="Ojaghi J."/>
            <person name="Eynullazada K."/>
            <person name="Bayramov B."/>
            <person name="Abdulazimova A."/>
            <person name="Shahmuradov I."/>
        </authorList>
    </citation>
    <scope>NUCLEOTIDE SEQUENCE [LARGE SCALE GENOMIC DNA]</scope>
    <source>
        <strain evidence="2">cv. AG2017</strain>
        <tissue evidence="1">Leaf</tissue>
    </source>
</reference>
<evidence type="ECO:0000313" key="2">
    <source>
        <dbReference type="Proteomes" id="UP000233551"/>
    </source>
</evidence>
<gene>
    <name evidence="1" type="ORF">CRG98_009071</name>
</gene>
<dbReference type="EMBL" id="PGOL01000438">
    <property type="protein sequence ID" value="PKI70566.1"/>
    <property type="molecule type" value="Genomic_DNA"/>
</dbReference>
<evidence type="ECO:0000313" key="1">
    <source>
        <dbReference type="EMBL" id="PKI70566.1"/>
    </source>
</evidence>
<keyword evidence="2" id="KW-1185">Reference proteome</keyword>
<name>A0A2I0KRU5_PUNGR</name>
<organism evidence="1 2">
    <name type="scientific">Punica granatum</name>
    <name type="common">Pomegranate</name>
    <dbReference type="NCBI Taxonomy" id="22663"/>
    <lineage>
        <taxon>Eukaryota</taxon>
        <taxon>Viridiplantae</taxon>
        <taxon>Streptophyta</taxon>
        <taxon>Embryophyta</taxon>
        <taxon>Tracheophyta</taxon>
        <taxon>Spermatophyta</taxon>
        <taxon>Magnoliopsida</taxon>
        <taxon>eudicotyledons</taxon>
        <taxon>Gunneridae</taxon>
        <taxon>Pentapetalae</taxon>
        <taxon>rosids</taxon>
        <taxon>malvids</taxon>
        <taxon>Myrtales</taxon>
        <taxon>Lythraceae</taxon>
        <taxon>Punica</taxon>
    </lineage>
</organism>
<dbReference type="AlphaFoldDB" id="A0A2I0KRU5"/>
<accession>A0A2I0KRU5</accession>